<keyword evidence="3" id="KW-1185">Reference proteome</keyword>
<evidence type="ECO:0000313" key="3">
    <source>
        <dbReference type="Proteomes" id="UP000016927"/>
    </source>
</evidence>
<dbReference type="Proteomes" id="UP000016927">
    <property type="component" value="Unassembled WGS sequence"/>
</dbReference>
<dbReference type="VEuPathDB" id="MicrosporidiaDB:NBO_41g0026"/>
<dbReference type="AlphaFoldDB" id="R0KTB5"/>
<dbReference type="STRING" id="578461.R0KTB5"/>
<dbReference type="InterPro" id="IPR032631">
    <property type="entry name" value="P-type_ATPase_N"/>
</dbReference>
<protein>
    <submittedName>
        <fullName evidence="2">Phospholipid-transporting ATPase IIA</fullName>
    </submittedName>
</protein>
<accession>R0KTB5</accession>
<gene>
    <name evidence="2" type="ORF">NBO_41g0026</name>
</gene>
<name>R0KTB5_NOSB1</name>
<proteinExistence type="predicted"/>
<evidence type="ECO:0000259" key="1">
    <source>
        <dbReference type="Pfam" id="PF16209"/>
    </source>
</evidence>
<reference evidence="2 3" key="1">
    <citation type="journal article" date="2013" name="BMC Genomics">
        <title>Comparative genomics of parasitic silkworm microsporidia reveal an association between genome expansion and host adaptation.</title>
        <authorList>
            <person name="Pan G."/>
            <person name="Xu J."/>
            <person name="Li T."/>
            <person name="Xia Q."/>
            <person name="Liu S.L."/>
            <person name="Zhang G."/>
            <person name="Li S."/>
            <person name="Li C."/>
            <person name="Liu H."/>
            <person name="Yang L."/>
            <person name="Liu T."/>
            <person name="Zhang X."/>
            <person name="Wu Z."/>
            <person name="Fan W."/>
            <person name="Dang X."/>
            <person name="Xiang H."/>
            <person name="Tao M."/>
            <person name="Li Y."/>
            <person name="Hu J."/>
            <person name="Li Z."/>
            <person name="Lin L."/>
            <person name="Luo J."/>
            <person name="Geng L."/>
            <person name="Wang L."/>
            <person name="Long M."/>
            <person name="Wan Y."/>
            <person name="He N."/>
            <person name="Zhang Z."/>
            <person name="Lu C."/>
            <person name="Keeling P.J."/>
            <person name="Wang J."/>
            <person name="Xiang Z."/>
            <person name="Zhou Z."/>
        </authorList>
    </citation>
    <scope>NUCLEOTIDE SEQUENCE [LARGE SCALE GENOMIC DNA]</scope>
    <source>
        <strain evidence="3">CQ1 / CVCC 102059</strain>
    </source>
</reference>
<dbReference type="Pfam" id="PF16209">
    <property type="entry name" value="PhoLip_ATPase_N"/>
    <property type="match status" value="1"/>
</dbReference>
<dbReference type="EMBL" id="KB908949">
    <property type="protein sequence ID" value="EOB14051.1"/>
    <property type="molecule type" value="Genomic_DNA"/>
</dbReference>
<organism evidence="2 3">
    <name type="scientific">Nosema bombycis (strain CQ1 / CVCC 102059)</name>
    <name type="common">Microsporidian parasite</name>
    <name type="synonym">Pebrine of silkworm</name>
    <dbReference type="NCBI Taxonomy" id="578461"/>
    <lineage>
        <taxon>Eukaryota</taxon>
        <taxon>Fungi</taxon>
        <taxon>Fungi incertae sedis</taxon>
        <taxon>Microsporidia</taxon>
        <taxon>Nosematidae</taxon>
        <taxon>Nosema</taxon>
    </lineage>
</organism>
<feature type="domain" description="P-type ATPase N-terminal" evidence="1">
    <location>
        <begin position="8"/>
        <end position="74"/>
    </location>
</feature>
<dbReference type="HOGENOM" id="CLU_2498427_0_0_1"/>
<sequence length="86" mass="10410">MKKTKFRYINSEYLTKNKINYKSNRICNQKYNKYTLFIRVLLQQFEYFFNSFFFMIAVTQCFDRFAVGSPISSIGPWVSGFMHLFI</sequence>
<evidence type="ECO:0000313" key="2">
    <source>
        <dbReference type="EMBL" id="EOB14051.1"/>
    </source>
</evidence>